<feature type="compositionally biased region" description="Low complexity" evidence="13">
    <location>
        <begin position="1029"/>
        <end position="1047"/>
    </location>
</feature>
<keyword evidence="8 12" id="KW-1035">Host cytoplasm</keyword>
<comment type="function">
    <text evidence="12">Structural peptide 3 is a small peptide derived from pre-VP2 C-terminus. It is not essential for the virus viability, but viral growth is affected when missing.</text>
</comment>
<dbReference type="Gene3D" id="2.60.120.660">
    <property type="entry name" value="icosahedral virus"/>
    <property type="match status" value="1"/>
</dbReference>
<evidence type="ECO:0000256" key="7">
    <source>
        <dbReference type="ARBA" id="ARBA00022844"/>
    </source>
</evidence>
<organism evidence="15 16">
    <name type="scientific">Rotifer birnavirus strain Palavas</name>
    <dbReference type="NCBI Taxonomy" id="595652"/>
    <lineage>
        <taxon>Viruses</taxon>
        <taxon>Riboviria</taxon>
        <taxon>Orthornavirae</taxon>
        <taxon>Birnaviridae</taxon>
        <taxon>Ronavirus</taxon>
        <taxon>Ronavirus rotiferae</taxon>
    </lineage>
</organism>
<comment type="function">
    <text evidence="9 12">The precursor of VP2 plays an important role in capsid assembly. First, pre-VP2 and VP2 oligomers assemble to form a procapsid. Then, the pre-VP2 intermediates may be processed into VP2 proteins by proteolytic cleavage mediated by VP4 to obtain the mature virion. The final capsid is composed of pentamers and hexamers but VP2 has a natural tendency to assemble into all-pentameric structures. Therefore pre-VP2 may be required to allow formation of the hexameric structures.</text>
</comment>
<keyword evidence="7 12" id="KW-0946">Virion</keyword>
<comment type="subunit">
    <molecule>Capsid protein VP3</molecule>
    <text evidence="12">Homodimer. Interacts (via C-terminus) with VP1 in the cytoplasm. Interacts with VP2.</text>
</comment>
<keyword evidence="16" id="KW-1185">Reference proteome</keyword>
<dbReference type="Proteomes" id="UP000501712">
    <property type="component" value="Genome"/>
</dbReference>
<protein>
    <recommendedName>
        <fullName evidence="12">Structural polyprotein</fullName>
        <shortName evidence="12">PP</shortName>
    </recommendedName>
    <component>
        <recommendedName>
            <fullName evidence="12">Precursor of VP2</fullName>
            <shortName evidence="12">Pre-VP2</shortName>
        </recommendedName>
    </component>
    <component>
        <recommendedName>
            <fullName evidence="12">Capsid protein VP2</fullName>
        </recommendedName>
    </component>
    <component>
        <recommendedName>
            <fullName evidence="12">Structural peptide 1</fullName>
            <shortName evidence="12">p1</shortName>
        </recommendedName>
        <alternativeName>
            <fullName evidence="12">pep46</fullName>
        </alternativeName>
    </component>
    <component>
        <recommendedName>
            <fullName evidence="12">Structural peptide 2</fullName>
            <shortName evidence="12">p2</shortName>
        </recommendedName>
        <alternativeName>
            <fullName evidence="12">pep7a</fullName>
        </alternativeName>
    </component>
    <component>
        <recommendedName>
            <fullName evidence="12">Structural peptide 3</fullName>
            <shortName evidence="12">p3</shortName>
        </recommendedName>
        <alternativeName>
            <fullName evidence="12">pep7b</fullName>
        </alternativeName>
    </component>
    <component>
        <recommendedName>
            <fullName evidence="12">Protease VP4</fullName>
            <ecNumber evidence="12">3.4.21.-</ecNumber>
        </recommendedName>
        <alternativeName>
            <fullName evidence="12">Non-structural protein VP4</fullName>
            <shortName evidence="12">NS</shortName>
        </alternativeName>
    </component>
    <component>
        <recommendedName>
            <fullName evidence="12">Capsid protein VP3</fullName>
        </recommendedName>
    </component>
</protein>
<sequence length="1060" mass="115987">MQTITKTRTSKYLKSILNPASGPCHIPDDIVTRCSLRSETTTYNITAPGSGQGIFIFYPNSPFGWCGYHYTFDGTKYLYDNITGPLDTAQNLDQNYNYSRLVSQLLTLRSSTLPAGVYALNGTFNAITYDGCVSEANLPTTQYGQLLSLNSDVIDKVGNVLVGDGVAILSLPNRFDVPFCRMNDPAPSTGNTGALFRSSIVDATANLRYEMQMAPIAIGAMPAYNTILASINVDNVRSISVRGNIPLINSSRLNVTSVITYNVLYQDFTGATIYQETKAAPITIDPNYATGPNNQGGCSFMVESTFSAMPAGAKHTQPVAAVAFSIANIVQPTVSSWDVNEFGFAPFSNVSTESTSSITLTVEAVSAAFPGMNSPVTVVAYQGLAGGSVLTLSGVSNYELIPNPSLKKNLPTSYGRHDPAELNYVKMVLANREELGVKTVFALPEYKQLLTRLEEFYNLDTNTYAEAFDWGKLLRTIKDIAVPTLSTIFPQFGPLIGAGSALGDELLKSFAASGTAIAASGTPITRASAVTPGVDLVDLRNYAMDNWDIVNMDLQNLTYNSQMLYTKKLYVGERLSSEGPPRGVLFPTITMRNNALMSHMIYLAVPGNWSSRLPMNVRDNYSETANGKRIWGIANTYLGHIMTNQDITLLPILSIQGGFAIIPDEAPILEGTSCVSAILCAYRGDFQGIPPALVTGNAKLIEGRYVVMPNPAQQMKKQIAAQKELKFIGADLSGPLLTIFHVINELSGLETKNKTFDTVKHDQDHSRSVNLCADDDTMQQWQDLSAQISTQDDGFRKLIHILNWTNRNGLADMLYNFAETDPDGNRLYKTIAPLTAEYKARNPESKTPYEAQRAKAERISANLRKQYGEAFTPEWVEQHGYRGPTSEEIRALTSQVARPEKIEAIIAATIKNNGGDKLSPDQRSEIEVAIRNKGKGLNPDELMRALGREGTNLGSKAENFIINSGIKDEELKQRIREEIMTSGKGLSADRLRELMGVNRVEPRKPTPAVRKLVGALQAAPKATAQKQIQAPTPRARQPQRPQAEQTPLQKLLMRTMEEES</sequence>
<evidence type="ECO:0000313" key="16">
    <source>
        <dbReference type="Proteomes" id="UP000501712"/>
    </source>
</evidence>
<dbReference type="GO" id="GO:0006508">
    <property type="term" value="P:proteolysis"/>
    <property type="evidence" value="ECO:0007669"/>
    <property type="project" value="UniProtKB-KW"/>
</dbReference>
<comment type="subcellular location">
    <subcellularLocation>
        <location evidence="1">Virion</location>
    </subcellularLocation>
</comment>
<evidence type="ECO:0000259" key="14">
    <source>
        <dbReference type="PROSITE" id="PS51548"/>
    </source>
</evidence>
<dbReference type="InterPro" id="IPR002663">
    <property type="entry name" value="Birna_VP3"/>
</dbReference>
<dbReference type="Pfam" id="PF01767">
    <property type="entry name" value="Birna_VP3"/>
    <property type="match status" value="1"/>
</dbReference>
<dbReference type="EMBL" id="FM995220">
    <property type="protein sequence ID" value="CAX33877.1"/>
    <property type="molecule type" value="Genomic_RNA"/>
</dbReference>
<dbReference type="GeneID" id="80549763"/>
<evidence type="ECO:0000256" key="5">
    <source>
        <dbReference type="ARBA" id="ARBA00022801"/>
    </source>
</evidence>
<keyword evidence="2 12" id="KW-0167">Capsid protein</keyword>
<evidence type="ECO:0000256" key="11">
    <source>
        <dbReference type="PROSITE-ProRule" id="PRU00881"/>
    </source>
</evidence>
<accession>D3GMG2</accession>
<feature type="active site" description="Nucleophile" evidence="10 11">
    <location>
        <position position="673"/>
    </location>
</feature>
<feature type="domain" description="Peptidase S50" evidence="14">
    <location>
        <begin position="555"/>
        <end position="786"/>
    </location>
</feature>
<evidence type="ECO:0000256" key="8">
    <source>
        <dbReference type="ARBA" id="ARBA00023200"/>
    </source>
</evidence>
<dbReference type="SMR" id="D3GMG2"/>
<comment type="function">
    <text evidence="11 12">Protease VP4 is a serine protease that cleaves the polyprotein into its final products. Pre-VP2 is first partially cleaved, and may be completely processed by VP4 upon capsid maturation.</text>
</comment>
<proteinExistence type="predicted"/>
<evidence type="ECO:0000256" key="3">
    <source>
        <dbReference type="ARBA" id="ARBA00022670"/>
    </source>
</evidence>
<dbReference type="Pfam" id="PF01768">
    <property type="entry name" value="Birna_VP4"/>
    <property type="match status" value="1"/>
</dbReference>
<dbReference type="KEGG" id="vg:80549763"/>
<comment type="function">
    <text evidence="12">Structural peptide 1 is a small peptide derived from pre-VP2 C-terminus. It destabilizes and perforates cell membranes, suggesting a role during entry.</text>
</comment>
<dbReference type="Gene3D" id="2.60.120.20">
    <property type="match status" value="1"/>
</dbReference>
<keyword evidence="6 11" id="KW-0720">Serine protease</keyword>
<keyword evidence="5 11" id="KW-0378">Hydrolase</keyword>
<evidence type="ECO:0000256" key="6">
    <source>
        <dbReference type="ARBA" id="ARBA00022825"/>
    </source>
</evidence>
<dbReference type="Gene3D" id="6.10.250.1030">
    <property type="match status" value="1"/>
</dbReference>
<name>D3GMG2_9VIRU</name>
<keyword evidence="3 11" id="KW-0645">Protease</keyword>
<dbReference type="PROSITE" id="PS51548">
    <property type="entry name" value="BIRNAVIRUS_VP4_PRO"/>
    <property type="match status" value="1"/>
</dbReference>
<dbReference type="InterPro" id="IPR002662">
    <property type="entry name" value="Birna_VP2"/>
</dbReference>
<feature type="region of interest" description="Disordered" evidence="13">
    <location>
        <begin position="1016"/>
        <end position="1060"/>
    </location>
</feature>
<evidence type="ECO:0000256" key="9">
    <source>
        <dbReference type="ARBA" id="ARBA00024831"/>
    </source>
</evidence>
<evidence type="ECO:0000313" key="15">
    <source>
        <dbReference type="EMBL" id="CAX33877.1"/>
    </source>
</evidence>
<comment type="function">
    <text evidence="12">Structural peptide 2 is a small peptide derived from pre-VP2 C-terminus. It is not essential for the virus viability, but viral growth is affected when missing.</text>
</comment>
<comment type="subcellular location">
    <molecule>Capsid protein VP3</molecule>
    <subcellularLocation>
        <location evidence="12">Virion</location>
    </subcellularLocation>
    <subcellularLocation>
        <location evidence="12">Host cytoplasm</location>
    </subcellularLocation>
</comment>
<keyword evidence="4 12" id="KW-0479">Metal-binding</keyword>
<evidence type="ECO:0000256" key="2">
    <source>
        <dbReference type="ARBA" id="ARBA00022561"/>
    </source>
</evidence>
<dbReference type="GO" id="GO:0046872">
    <property type="term" value="F:metal ion binding"/>
    <property type="evidence" value="ECO:0007669"/>
    <property type="project" value="UniProtKB-KW"/>
</dbReference>
<dbReference type="InterPro" id="IPR025775">
    <property type="entry name" value="Birna_VP4_Prtase_dom"/>
</dbReference>
<evidence type="ECO:0000256" key="4">
    <source>
        <dbReference type="ARBA" id="ARBA00022723"/>
    </source>
</evidence>
<evidence type="ECO:0000256" key="1">
    <source>
        <dbReference type="ARBA" id="ARBA00004328"/>
    </source>
</evidence>
<dbReference type="Gene3D" id="1.10.150.620">
    <property type="entry name" value="Capsid protein VP3, domain 1"/>
    <property type="match status" value="1"/>
</dbReference>
<dbReference type="SUPFAM" id="SSF88633">
    <property type="entry name" value="Positive stranded ssRNA viruses"/>
    <property type="match status" value="1"/>
</dbReference>
<reference evidence="15 16" key="1">
    <citation type="journal article" date="2013" name="BMC Evol. Biol.">
        <title>Analyses of the radiation of birnaviruses from diverse host phyla and of their evolutionary affinities with other double-stranded RNA and positive strand RNA viruses using robust structure-based multiple sequence alignments and advanced phylogenetic methods.</title>
        <authorList>
            <person name="Gibrat J.F."/>
            <person name="Mariadassou M."/>
            <person name="Boudinot P."/>
            <person name="Delmas B."/>
        </authorList>
    </citation>
    <scope>NUCLEOTIDE SEQUENCE [LARGE SCALE GENOMIC DNA]</scope>
    <source>
        <strain evidence="15 16">Palavas</strain>
    </source>
</reference>
<comment type="subunit">
    <molecule>Capsid protein VP2</molecule>
    <text evidence="12">Homotrimer. A central divalent metal stabilizes the VP2 trimer.</text>
</comment>
<feature type="active site" evidence="10 11">
    <location>
        <position position="716"/>
    </location>
</feature>
<dbReference type="GO" id="GO:0019028">
    <property type="term" value="C:viral capsid"/>
    <property type="evidence" value="ECO:0007669"/>
    <property type="project" value="UniProtKB-KW"/>
</dbReference>
<dbReference type="GO" id="GO:0008236">
    <property type="term" value="F:serine-type peptidase activity"/>
    <property type="evidence" value="ECO:0007669"/>
    <property type="project" value="UniProtKB-UniRule"/>
</dbReference>
<dbReference type="Pfam" id="PF01766">
    <property type="entry name" value="Birna_VP2"/>
    <property type="match status" value="1"/>
</dbReference>
<evidence type="ECO:0000256" key="12">
    <source>
        <dbReference type="RuleBase" id="RU363030"/>
    </source>
</evidence>
<evidence type="ECO:0000256" key="13">
    <source>
        <dbReference type="SAM" id="MobiDB-lite"/>
    </source>
</evidence>
<dbReference type="EC" id="3.4.21.-" evidence="12"/>
<comment type="function">
    <text evidence="12">Capsid protein VP2 self assembles to form an icosahedral capsid with a T=13 symmetry, about 70 nm in diameter, and consisting of 260 VP2 trimers. The capsid encapsulates the genomic dsRNA. VP2 is also involved in attachment and entry into the host cell.</text>
</comment>
<comment type="subcellular location">
    <molecule>Structural peptide 2</molecule>
    <subcellularLocation>
        <location evidence="12">Virion</location>
    </subcellularLocation>
    <subcellularLocation>
        <location evidence="12">Host cytoplasm</location>
    </subcellularLocation>
</comment>
<dbReference type="GO" id="GO:0030430">
    <property type="term" value="C:host cell cytoplasm"/>
    <property type="evidence" value="ECO:0007669"/>
    <property type="project" value="UniProtKB-SubCell"/>
</dbReference>
<dbReference type="RefSeq" id="YP_010839774.1">
    <property type="nucleotide sequence ID" value="NC_078107.1"/>
</dbReference>
<evidence type="ECO:0000256" key="10">
    <source>
        <dbReference type="PIRSR" id="PIRSR602662-1"/>
    </source>
</evidence>
<comment type="subcellular location">
    <molecule>Structural peptide 3</molecule>
    <subcellularLocation>
        <location evidence="12">Virion</location>
    </subcellularLocation>
    <subcellularLocation>
        <location evidence="12">Host cytoplasm</location>
    </subcellularLocation>
</comment>
<comment type="subcellular location">
    <molecule>Structural peptide 1</molecule>
    <subcellularLocation>
        <location evidence="12">Virion</location>
    </subcellularLocation>
    <subcellularLocation>
        <location evidence="12">Host cytoplasm</location>
    </subcellularLocation>
</comment>
<dbReference type="GO" id="GO:0005198">
    <property type="term" value="F:structural molecule activity"/>
    <property type="evidence" value="ECO:0007669"/>
    <property type="project" value="InterPro"/>
</dbReference>
<dbReference type="InterPro" id="IPR029053">
    <property type="entry name" value="Viral_coat"/>
</dbReference>
<dbReference type="InterPro" id="IPR043048">
    <property type="entry name" value="Birna_VP3_dom1"/>
</dbReference>
<comment type="subcellular location">
    <molecule>Capsid protein VP2</molecule>
    <subcellularLocation>
        <location evidence="12">Virion</location>
    </subcellularLocation>
    <subcellularLocation>
        <location evidence="12">Host cytoplasm</location>
    </subcellularLocation>
</comment>
<comment type="function">
    <text evidence="12">Capsid protein VP3 plays a key role in virion assembly by providing a scaffold for the capsid made of VP2. May self-assemble to form a T=4-like icosahedral inner-capsid composed of at least 180 trimers. Plays a role in genomic RNA packaging by recruiting VP1 into the capsid and interacting with the dsRNA genome segments to form a ribonucleoprotein complex. Additionally, the interaction of the VP3 C-terminal tail with VP1 removes the inherent structural blockade of the polymerase active site. Thus, VP3 can also function as a transcriptional activator.</text>
</comment>